<name>A0A060HPR4_9ARCH</name>
<evidence type="ECO:0000256" key="1">
    <source>
        <dbReference type="ARBA" id="ARBA00004651"/>
    </source>
</evidence>
<dbReference type="GO" id="GO:0022857">
    <property type="term" value="F:transmembrane transporter activity"/>
    <property type="evidence" value="ECO:0007669"/>
    <property type="project" value="TreeGrafter"/>
</dbReference>
<dbReference type="STRING" id="926571.NVIE_028560"/>
<dbReference type="GeneID" id="74948089"/>
<evidence type="ECO:0000259" key="8">
    <source>
        <dbReference type="Pfam" id="PF02687"/>
    </source>
</evidence>
<dbReference type="KEGG" id="nvn:NVIE_028560"/>
<feature type="transmembrane region" description="Helical" evidence="7">
    <location>
        <begin position="21"/>
        <end position="45"/>
    </location>
</feature>
<feature type="transmembrane region" description="Helical" evidence="7">
    <location>
        <begin position="330"/>
        <end position="363"/>
    </location>
</feature>
<evidence type="ECO:0000256" key="4">
    <source>
        <dbReference type="ARBA" id="ARBA00022989"/>
    </source>
</evidence>
<dbReference type="AlphaFoldDB" id="A0A060HPR4"/>
<dbReference type="EMBL" id="CP007536">
    <property type="protein sequence ID" value="AIC17130.1"/>
    <property type="molecule type" value="Genomic_DNA"/>
</dbReference>
<dbReference type="GO" id="GO:0005886">
    <property type="term" value="C:plasma membrane"/>
    <property type="evidence" value="ECO:0007669"/>
    <property type="project" value="UniProtKB-SubCell"/>
</dbReference>
<evidence type="ECO:0000256" key="2">
    <source>
        <dbReference type="ARBA" id="ARBA00022475"/>
    </source>
</evidence>
<keyword evidence="2" id="KW-1003">Cell membrane</keyword>
<evidence type="ECO:0000256" key="5">
    <source>
        <dbReference type="ARBA" id="ARBA00023136"/>
    </source>
</evidence>
<comment type="similarity">
    <text evidence="6">Belongs to the ABC-4 integral membrane protein family.</text>
</comment>
<dbReference type="OrthoDB" id="11469at2157"/>
<feature type="domain" description="MacB-like periplasmic core" evidence="9">
    <location>
        <begin position="21"/>
        <end position="258"/>
    </location>
</feature>
<evidence type="ECO:0000256" key="6">
    <source>
        <dbReference type="ARBA" id="ARBA00038076"/>
    </source>
</evidence>
<feature type="transmembrane region" description="Helical" evidence="7">
    <location>
        <begin position="289"/>
        <end position="309"/>
    </location>
</feature>
<gene>
    <name evidence="10" type="ORF">NVIE_028560</name>
</gene>
<evidence type="ECO:0000256" key="3">
    <source>
        <dbReference type="ARBA" id="ARBA00022692"/>
    </source>
</evidence>
<keyword evidence="11" id="KW-1185">Reference proteome</keyword>
<comment type="subcellular location">
    <subcellularLocation>
        <location evidence="1">Cell membrane</location>
        <topology evidence="1">Multi-pass membrane protein</topology>
    </subcellularLocation>
</comment>
<dbReference type="Pfam" id="PF12704">
    <property type="entry name" value="MacB_PCD"/>
    <property type="match status" value="1"/>
</dbReference>
<dbReference type="HOGENOM" id="CLU_000604_8_0_2"/>
<accession>A0A060HPR4</accession>
<dbReference type="InterPro" id="IPR025857">
    <property type="entry name" value="MacB_PCD"/>
</dbReference>
<evidence type="ECO:0000313" key="11">
    <source>
        <dbReference type="Proteomes" id="UP000027093"/>
    </source>
</evidence>
<dbReference type="Proteomes" id="UP000027093">
    <property type="component" value="Chromosome"/>
</dbReference>
<keyword evidence="3 7" id="KW-0812">Transmembrane</keyword>
<evidence type="ECO:0000313" key="10">
    <source>
        <dbReference type="EMBL" id="AIC17130.1"/>
    </source>
</evidence>
<organism evidence="10 11">
    <name type="scientific">Nitrososphaera viennensis EN76</name>
    <dbReference type="NCBI Taxonomy" id="926571"/>
    <lineage>
        <taxon>Archaea</taxon>
        <taxon>Nitrososphaerota</taxon>
        <taxon>Nitrososphaeria</taxon>
        <taxon>Nitrososphaerales</taxon>
        <taxon>Nitrososphaeraceae</taxon>
        <taxon>Nitrososphaera</taxon>
    </lineage>
</organism>
<keyword evidence="5 7" id="KW-0472">Membrane</keyword>
<proteinExistence type="inferred from homology"/>
<sequence>MNIKEIFALSIDALRERKTRSALTIMMVVVGSSLMVALNGMTAGFSNFISFQFSKLAPNILFVTSAQADSSGDPFGGGPPPVPKITLNEAVVSRIRSLPFVSDVIPSYQGAITLEAGGRKHDTTVFSIDPQKLYVIAPTTTFFEGSSIRQNDPSAIILSERVANPPGDSTPFAVVGQTLRATYTFVDPDTGKQEKETRSFVVSGIMKATGNPTIDNAVVFNRIAGNQMLHKAGKYDALLVAADSGDFVDTVEQQIRRLYGKDIGITTPKAILETIQQFIGGFSSFTTSIALVALLVGAVGIITTLYTSVTERIREIGTMKAIGAQNSFILVLFLVEALTIGVIGATAGMGVGVMGGYVLIAGFASQDPSSQNMTPVFLPQDMGTVWGLSVGLSVLAGMYPAWRASRTAPIVALRRE</sequence>
<dbReference type="InterPro" id="IPR050250">
    <property type="entry name" value="Macrolide_Exporter_MacB"/>
</dbReference>
<dbReference type="PANTHER" id="PTHR30572">
    <property type="entry name" value="MEMBRANE COMPONENT OF TRANSPORTER-RELATED"/>
    <property type="match status" value="1"/>
</dbReference>
<dbReference type="Pfam" id="PF02687">
    <property type="entry name" value="FtsX"/>
    <property type="match status" value="1"/>
</dbReference>
<feature type="domain" description="ABC3 transporter permease C-terminal" evidence="8">
    <location>
        <begin position="288"/>
        <end position="409"/>
    </location>
</feature>
<protein>
    <submittedName>
        <fullName evidence="10">ABC efflux transporter, FtsX-domain permease protein</fullName>
    </submittedName>
</protein>
<keyword evidence="4 7" id="KW-1133">Transmembrane helix</keyword>
<evidence type="ECO:0000259" key="9">
    <source>
        <dbReference type="Pfam" id="PF12704"/>
    </source>
</evidence>
<dbReference type="InterPro" id="IPR003838">
    <property type="entry name" value="ABC3_permease_C"/>
</dbReference>
<reference evidence="10 11" key="1">
    <citation type="journal article" date="2014" name="Int. J. Syst. Evol. Microbiol.">
        <title>Nitrososphaera viennensis gen. nov., sp. nov., an aerobic and mesophilic, ammonia-oxidizing archaeon from soil and a member of the archaeal phylum Thaumarchaeota.</title>
        <authorList>
            <person name="Stieglmeier M."/>
            <person name="Klingl A."/>
            <person name="Alves R.J."/>
            <person name="Rittmann S.K."/>
            <person name="Melcher M."/>
            <person name="Leisch N."/>
            <person name="Schleper C."/>
        </authorList>
    </citation>
    <scope>NUCLEOTIDE SEQUENCE [LARGE SCALE GENOMIC DNA]</scope>
    <source>
        <strain evidence="10">EN76</strain>
    </source>
</reference>
<dbReference type="RefSeq" id="WP_075055742.1">
    <property type="nucleotide sequence ID" value="NZ_CP007536.1"/>
</dbReference>
<dbReference type="PANTHER" id="PTHR30572:SF4">
    <property type="entry name" value="ABC TRANSPORTER PERMEASE YTRF"/>
    <property type="match status" value="1"/>
</dbReference>
<feature type="transmembrane region" description="Helical" evidence="7">
    <location>
        <begin position="383"/>
        <end position="402"/>
    </location>
</feature>
<evidence type="ECO:0000256" key="7">
    <source>
        <dbReference type="SAM" id="Phobius"/>
    </source>
</evidence>